<proteinExistence type="predicted"/>
<dbReference type="SMART" id="SM00347">
    <property type="entry name" value="HTH_MARR"/>
    <property type="match status" value="1"/>
</dbReference>
<dbReference type="PANTHER" id="PTHR33164">
    <property type="entry name" value="TRANSCRIPTIONAL REGULATOR, MARR FAMILY"/>
    <property type="match status" value="1"/>
</dbReference>
<dbReference type="GO" id="GO:0006950">
    <property type="term" value="P:response to stress"/>
    <property type="evidence" value="ECO:0007669"/>
    <property type="project" value="TreeGrafter"/>
</dbReference>
<dbReference type="InterPro" id="IPR036390">
    <property type="entry name" value="WH_DNA-bd_sf"/>
</dbReference>
<dbReference type="PROSITE" id="PS50995">
    <property type="entry name" value="HTH_MARR_2"/>
    <property type="match status" value="1"/>
</dbReference>
<reference evidence="2 3" key="1">
    <citation type="submission" date="2018-08" db="EMBL/GenBank/DDBJ databases">
        <title>The complete genome sequence of Streptomyces seoulensis, a pioneer strain for nickel superoxide dismutase discovery.</title>
        <authorList>
            <person name="Shin J."/>
            <person name="Lee J.-S."/>
            <person name="Lee E.-J."/>
            <person name="Youn H.-D."/>
        </authorList>
    </citation>
    <scope>NUCLEOTIDE SEQUENCE [LARGE SCALE GENOMIC DNA]</scope>
    <source>
        <strain evidence="2 3">KCTC 9819</strain>
    </source>
</reference>
<dbReference type="Proteomes" id="UP000292547">
    <property type="component" value="Chromosome"/>
</dbReference>
<dbReference type="GO" id="GO:0003700">
    <property type="term" value="F:DNA-binding transcription factor activity"/>
    <property type="evidence" value="ECO:0007669"/>
    <property type="project" value="InterPro"/>
</dbReference>
<accession>A0A4P6U3B0</accession>
<dbReference type="PRINTS" id="PR00598">
    <property type="entry name" value="HTHMARR"/>
</dbReference>
<feature type="domain" description="HTH marR-type" evidence="1">
    <location>
        <begin position="34"/>
        <end position="166"/>
    </location>
</feature>
<dbReference type="SUPFAM" id="SSF46785">
    <property type="entry name" value="Winged helix' DNA-binding domain"/>
    <property type="match status" value="1"/>
</dbReference>
<dbReference type="Gene3D" id="1.10.10.10">
    <property type="entry name" value="Winged helix-like DNA-binding domain superfamily/Winged helix DNA-binding domain"/>
    <property type="match status" value="1"/>
</dbReference>
<evidence type="ECO:0000313" key="2">
    <source>
        <dbReference type="EMBL" id="QBJ93524.1"/>
    </source>
</evidence>
<dbReference type="KEGG" id="sseo:D0Z67_26755"/>
<dbReference type="EMBL" id="CP032229">
    <property type="protein sequence ID" value="QBJ93524.1"/>
    <property type="molecule type" value="Genomic_DNA"/>
</dbReference>
<dbReference type="OrthoDB" id="8635520at2"/>
<organism evidence="2 3">
    <name type="scientific">Streptomyces seoulensis</name>
    <dbReference type="NCBI Taxonomy" id="73044"/>
    <lineage>
        <taxon>Bacteria</taxon>
        <taxon>Bacillati</taxon>
        <taxon>Actinomycetota</taxon>
        <taxon>Actinomycetes</taxon>
        <taxon>Kitasatosporales</taxon>
        <taxon>Streptomycetaceae</taxon>
        <taxon>Streptomyces</taxon>
    </lineage>
</organism>
<keyword evidence="3" id="KW-1185">Reference proteome</keyword>
<dbReference type="InterPro" id="IPR000835">
    <property type="entry name" value="HTH_MarR-typ"/>
</dbReference>
<sequence length="180" mass="19940">MFCPQDYLPTRRNLRYIGPVTASDTAATDDSGLETDLGWAIRQVSSAFRRIATSSVADLPGGPRGYLVLVALATGEPPSQLALAQQVSLDRTVMTYLLDDLEKRGLITRRPDPRDRRARQVLITEEGRAELERSRRQLSTAEARLLADLDENDAGQLRRLLTRVAQTTQRDDSLGATTDC</sequence>
<evidence type="ECO:0000259" key="1">
    <source>
        <dbReference type="PROSITE" id="PS50995"/>
    </source>
</evidence>
<dbReference type="InterPro" id="IPR039422">
    <property type="entry name" value="MarR/SlyA-like"/>
</dbReference>
<evidence type="ECO:0000313" key="3">
    <source>
        <dbReference type="Proteomes" id="UP000292547"/>
    </source>
</evidence>
<gene>
    <name evidence="2" type="ORF">D0Z67_26755</name>
</gene>
<dbReference type="InterPro" id="IPR036388">
    <property type="entry name" value="WH-like_DNA-bd_sf"/>
</dbReference>
<dbReference type="AlphaFoldDB" id="A0A4P6U3B0"/>
<dbReference type="STRING" id="73044.GCA_000725795_04071"/>
<dbReference type="Pfam" id="PF01047">
    <property type="entry name" value="MarR"/>
    <property type="match status" value="1"/>
</dbReference>
<dbReference type="PANTHER" id="PTHR33164:SF43">
    <property type="entry name" value="HTH-TYPE TRANSCRIPTIONAL REPRESSOR YETL"/>
    <property type="match status" value="1"/>
</dbReference>
<protein>
    <submittedName>
        <fullName evidence="2">MarR family transcriptional regulator</fullName>
    </submittedName>
</protein>
<name>A0A4P6U3B0_STRSO</name>